<evidence type="ECO:0000259" key="3">
    <source>
        <dbReference type="PROSITE" id="PS51186"/>
    </source>
</evidence>
<dbReference type="PANTHER" id="PTHR43877">
    <property type="entry name" value="AMINOALKYLPHOSPHONATE N-ACETYLTRANSFERASE-RELATED-RELATED"/>
    <property type="match status" value="1"/>
</dbReference>
<dbReference type="EMBL" id="JACCFL010000001">
    <property type="protein sequence ID" value="NYJ23056.1"/>
    <property type="molecule type" value="Genomic_DNA"/>
</dbReference>
<dbReference type="PROSITE" id="PS51186">
    <property type="entry name" value="GNAT"/>
    <property type="match status" value="2"/>
</dbReference>
<evidence type="ECO:0000313" key="5">
    <source>
        <dbReference type="Proteomes" id="UP000578352"/>
    </source>
</evidence>
<sequence length="346" mass="37703">MPGTETIDEDLRPLSERVAAPPTYVPRHPLVAEWRPIAEADTDAVLAVLRASDAADHPNFLTTREELEDELAFSFLDLEADTLIAVGHDGAVLAVGSVLEPPRQVSLVREFMNGTVHPAHRGKGIGRELIAWQRARGEQKLAALDSALPGWLVGYADRRAPDRERLLTAAGFAAVRWFHTMERDLALPIPEVTPTEDVRIVPYTSELADAVHAARDEAFRDHWGSQPLSDEQWESLIGGTFAPDVSFVALAEDEVAGVVLCDVNEDDWPAQGFSGPYISTVAVTRAHRGRRIAPALLGAVLAESRRRGWEKAVLDVDAASPTGADSLYTGMGFVTTFGETALVREY</sequence>
<dbReference type="Gene3D" id="3.40.630.30">
    <property type="match status" value="1"/>
</dbReference>
<dbReference type="SUPFAM" id="SSF55729">
    <property type="entry name" value="Acyl-CoA N-acyltransferases (Nat)"/>
    <property type="match status" value="2"/>
</dbReference>
<dbReference type="GO" id="GO:0016747">
    <property type="term" value="F:acyltransferase activity, transferring groups other than amino-acyl groups"/>
    <property type="evidence" value="ECO:0007669"/>
    <property type="project" value="InterPro"/>
</dbReference>
<gene>
    <name evidence="4" type="ORF">HNR13_001343</name>
</gene>
<reference evidence="4 5" key="1">
    <citation type="submission" date="2020-07" db="EMBL/GenBank/DDBJ databases">
        <title>Sequencing the genomes of 1000 actinobacteria strains.</title>
        <authorList>
            <person name="Klenk H.-P."/>
        </authorList>
    </citation>
    <scope>NUCLEOTIDE SEQUENCE [LARGE SCALE GENOMIC DNA]</scope>
    <source>
        <strain evidence="4 5">DSM 15165</strain>
    </source>
</reference>
<dbReference type="RefSeq" id="WP_179605023.1">
    <property type="nucleotide sequence ID" value="NZ_BAABEH010000001.1"/>
</dbReference>
<keyword evidence="2" id="KW-0012">Acyltransferase</keyword>
<keyword evidence="1 4" id="KW-0808">Transferase</keyword>
<evidence type="ECO:0000313" key="4">
    <source>
        <dbReference type="EMBL" id="NYJ23056.1"/>
    </source>
</evidence>
<name>A0A853CQ68_9MICO</name>
<protein>
    <submittedName>
        <fullName evidence="4">GNAT superfamily N-acetyltransferase</fullName>
    </submittedName>
</protein>
<feature type="domain" description="N-acetyltransferase" evidence="3">
    <location>
        <begin position="32"/>
        <end position="190"/>
    </location>
</feature>
<dbReference type="Pfam" id="PF00583">
    <property type="entry name" value="Acetyltransf_1"/>
    <property type="match status" value="2"/>
</dbReference>
<feature type="domain" description="N-acetyltransferase" evidence="3">
    <location>
        <begin position="198"/>
        <end position="346"/>
    </location>
</feature>
<evidence type="ECO:0000256" key="2">
    <source>
        <dbReference type="ARBA" id="ARBA00023315"/>
    </source>
</evidence>
<organism evidence="4 5">
    <name type="scientific">Leifsonia shinshuensis</name>
    <dbReference type="NCBI Taxonomy" id="150026"/>
    <lineage>
        <taxon>Bacteria</taxon>
        <taxon>Bacillati</taxon>
        <taxon>Actinomycetota</taxon>
        <taxon>Actinomycetes</taxon>
        <taxon>Micrococcales</taxon>
        <taxon>Microbacteriaceae</taxon>
        <taxon>Leifsonia</taxon>
    </lineage>
</organism>
<comment type="caution">
    <text evidence="4">The sequence shown here is derived from an EMBL/GenBank/DDBJ whole genome shotgun (WGS) entry which is preliminary data.</text>
</comment>
<proteinExistence type="predicted"/>
<dbReference type="InterPro" id="IPR050832">
    <property type="entry name" value="Bact_Acetyltransf"/>
</dbReference>
<accession>A0A853CQ68</accession>
<evidence type="ECO:0000256" key="1">
    <source>
        <dbReference type="ARBA" id="ARBA00022679"/>
    </source>
</evidence>
<dbReference type="AlphaFoldDB" id="A0A853CQ68"/>
<dbReference type="InterPro" id="IPR000182">
    <property type="entry name" value="GNAT_dom"/>
</dbReference>
<dbReference type="Proteomes" id="UP000578352">
    <property type="component" value="Unassembled WGS sequence"/>
</dbReference>
<dbReference type="InterPro" id="IPR016181">
    <property type="entry name" value="Acyl_CoA_acyltransferase"/>
</dbReference>
<dbReference type="CDD" id="cd04301">
    <property type="entry name" value="NAT_SF"/>
    <property type="match status" value="2"/>
</dbReference>